<feature type="region of interest" description="Disordered" evidence="1">
    <location>
        <begin position="30"/>
        <end position="71"/>
    </location>
</feature>
<dbReference type="AlphaFoldDB" id="A0A4D9CV03"/>
<feature type="signal peptide" evidence="2">
    <location>
        <begin position="1"/>
        <end position="26"/>
    </location>
</feature>
<evidence type="ECO:0000256" key="1">
    <source>
        <dbReference type="SAM" id="MobiDB-lite"/>
    </source>
</evidence>
<protein>
    <submittedName>
        <fullName evidence="3">Uncharacterized protein</fullName>
    </submittedName>
</protein>
<dbReference type="OrthoDB" id="187724at2759"/>
<keyword evidence="4" id="KW-1185">Reference proteome</keyword>
<name>A0A4D9CV03_9STRA</name>
<accession>A0A4D9CV03</accession>
<evidence type="ECO:0000313" key="3">
    <source>
        <dbReference type="EMBL" id="TFJ81927.1"/>
    </source>
</evidence>
<organism evidence="3 4">
    <name type="scientific">Nannochloropsis salina CCMP1776</name>
    <dbReference type="NCBI Taxonomy" id="1027361"/>
    <lineage>
        <taxon>Eukaryota</taxon>
        <taxon>Sar</taxon>
        <taxon>Stramenopiles</taxon>
        <taxon>Ochrophyta</taxon>
        <taxon>Eustigmatophyceae</taxon>
        <taxon>Eustigmatales</taxon>
        <taxon>Monodopsidaceae</taxon>
        <taxon>Microchloropsis</taxon>
        <taxon>Microchloropsis salina</taxon>
    </lineage>
</organism>
<evidence type="ECO:0000256" key="2">
    <source>
        <dbReference type="SAM" id="SignalP"/>
    </source>
</evidence>
<dbReference type="EMBL" id="SDOX01000121">
    <property type="protein sequence ID" value="TFJ81927.1"/>
    <property type="molecule type" value="Genomic_DNA"/>
</dbReference>
<feature type="compositionally biased region" description="Basic and acidic residues" evidence="1">
    <location>
        <begin position="58"/>
        <end position="69"/>
    </location>
</feature>
<reference evidence="3 4" key="1">
    <citation type="submission" date="2019-01" db="EMBL/GenBank/DDBJ databases">
        <title>Nuclear Genome Assembly of the Microalgal Biofuel strain Nannochloropsis salina CCMP1776.</title>
        <authorList>
            <person name="Hovde B."/>
        </authorList>
    </citation>
    <scope>NUCLEOTIDE SEQUENCE [LARGE SCALE GENOMIC DNA]</scope>
    <source>
        <strain evidence="3 4">CCMP1776</strain>
    </source>
</reference>
<comment type="caution">
    <text evidence="3">The sequence shown here is derived from an EMBL/GenBank/DDBJ whole genome shotgun (WGS) entry which is preliminary data.</text>
</comment>
<sequence length="276" mass="30664">MQAASLYSSTLLLVILAVFMGCTVHAQEHDRSSRPFSRLQSTTGASSSSSNSVTSRQESPDKQTDDDFTKPSSRAGYLLNLTKNTFNPVQVFKDAMNTKGFKAILDNPDIHHRVLKDFPLLGALTGFSTIKDNRRLSAEETKSSFSTGMNTLLNLADDAFFNKVNEPDKVSATLAKMAASSDPGIQNLFKRARAGEQGAVEELQDEFVNQHYSGMDGKAFREISKQHNGDKFKQMPEMMHFIQKDASLAKAFEDLSRMRDSDFPPTEEEMMATIKL</sequence>
<keyword evidence="2" id="KW-0732">Signal</keyword>
<proteinExistence type="predicted"/>
<evidence type="ECO:0000313" key="4">
    <source>
        <dbReference type="Proteomes" id="UP000355283"/>
    </source>
</evidence>
<feature type="chain" id="PRO_5020021752" evidence="2">
    <location>
        <begin position="27"/>
        <end position="276"/>
    </location>
</feature>
<feature type="compositionally biased region" description="Low complexity" evidence="1">
    <location>
        <begin position="37"/>
        <end position="55"/>
    </location>
</feature>
<gene>
    <name evidence="3" type="ORF">NSK_006595</name>
</gene>
<dbReference type="Proteomes" id="UP000355283">
    <property type="component" value="Unassembled WGS sequence"/>
</dbReference>